<feature type="domain" description="HTH luxR-type" evidence="3">
    <location>
        <begin position="821"/>
        <end position="886"/>
    </location>
</feature>
<dbReference type="SUPFAM" id="SSF48452">
    <property type="entry name" value="TPR-like"/>
    <property type="match status" value="1"/>
</dbReference>
<keyword evidence="1" id="KW-0547">Nucleotide-binding</keyword>
<gene>
    <name evidence="4" type="ORF">SAMN05421811_112178</name>
</gene>
<dbReference type="Gene3D" id="1.10.10.10">
    <property type="entry name" value="Winged helix-like DNA-binding domain superfamily/Winged helix DNA-binding domain"/>
    <property type="match status" value="1"/>
</dbReference>
<dbReference type="InterPro" id="IPR027417">
    <property type="entry name" value="P-loop_NTPase"/>
</dbReference>
<dbReference type="Gene3D" id="1.25.40.10">
    <property type="entry name" value="Tetratricopeptide repeat domain"/>
    <property type="match status" value="1"/>
</dbReference>
<dbReference type="SMART" id="SM00421">
    <property type="entry name" value="HTH_LUXR"/>
    <property type="match status" value="1"/>
</dbReference>
<dbReference type="GO" id="GO:0003677">
    <property type="term" value="F:DNA binding"/>
    <property type="evidence" value="ECO:0007669"/>
    <property type="project" value="InterPro"/>
</dbReference>
<dbReference type="PRINTS" id="PR00038">
    <property type="entry name" value="HTHLUXR"/>
</dbReference>
<dbReference type="InterPro" id="IPR011990">
    <property type="entry name" value="TPR-like_helical_dom_sf"/>
</dbReference>
<dbReference type="SUPFAM" id="SSF46894">
    <property type="entry name" value="C-terminal effector domain of the bipartite response regulators"/>
    <property type="match status" value="1"/>
</dbReference>
<evidence type="ECO:0000313" key="5">
    <source>
        <dbReference type="Proteomes" id="UP000199361"/>
    </source>
</evidence>
<sequence length="888" mass="94703">MLVLRGEAGIGKTTMLDYARAAATGMRVLSVRGSEPERNLTFAGLAQLVTPARNLLHELPPAQARALRGAVALGPPEQADRFTVYAATFSLLAQLAEDLPLLLTVDDAHVLDIPSVEAIAFAARRLAAEGIALLVASRSQEPAQDAVGYLPSIVLTGLNEAAAGELIVSHSGVQPHRNVVRRLVAGTGGNPMALRETLDHLTPGQLRGQRPVPDFVPAEATAGSLFARRVEALGPAAQTALLLLAASFSPRLGSVMQAAEIMQITESAFDELESSGLVELAPGTFRFTHPLVATAALANARPAQCRAAHRVLAAVLIDPGRADERALHLAEATLGTDERVAAALEAMATAARARSGYAAAVMALERAAALSEDDAARARRLYAAAADAQLAGQNARARQMLIAADGLAMDKELRIKVATGRSRVEAFTGHPRLAHRILQEAAEFVADGDPSRRAELLTDSAMAALLAGDAIAAVGEAAEAARLAPDPNGTVALVIKLVQGITLMHLGRHREGALQLAGCTRLAEPGGPAEEYVILGCAAMTWIGQHETGGKMVRPILSRLRADGALGLLPFALYALGLAEARSGHMAAARATASEGLELAELTGDEMWRYLCLAALAYIEAIRGDDERCREHARMALELQGPDTDYPRDPTEALALLEMSRGRYREAIAWYDYGARTTQTAEPPTSLVEGNRDRMEAHIRSGLALTGTMSTMIDELAGDSGFSLDAAVAWRLKGLVAAEPDVTTCFDTALKLHAEVLCPFETARTRLAYGERLRRMGRRVAAREQLRPALHLFDQIEARVWSGRARKELAATGETLHPPIARSPLATLTPQEYQVAHAVVRGATNREAASALFLSAKTIEYHLGNVYRKLSVHTRTELAFRFPQLAAE</sequence>
<evidence type="ECO:0000256" key="1">
    <source>
        <dbReference type="ARBA" id="ARBA00022741"/>
    </source>
</evidence>
<dbReference type="Pfam" id="PF13191">
    <property type="entry name" value="AAA_16"/>
    <property type="match status" value="1"/>
</dbReference>
<dbReference type="STRING" id="568860.SAMN05421811_112178"/>
<organism evidence="4 5">
    <name type="scientific">Nonomuraea wenchangensis</name>
    <dbReference type="NCBI Taxonomy" id="568860"/>
    <lineage>
        <taxon>Bacteria</taxon>
        <taxon>Bacillati</taxon>
        <taxon>Actinomycetota</taxon>
        <taxon>Actinomycetes</taxon>
        <taxon>Streptosporangiales</taxon>
        <taxon>Streptosporangiaceae</taxon>
        <taxon>Nonomuraea</taxon>
    </lineage>
</organism>
<dbReference type="InterPro" id="IPR016032">
    <property type="entry name" value="Sig_transdc_resp-reg_C-effctor"/>
</dbReference>
<dbReference type="InterPro" id="IPR036388">
    <property type="entry name" value="WH-like_DNA-bd_sf"/>
</dbReference>
<proteinExistence type="predicted"/>
<dbReference type="InterPro" id="IPR041664">
    <property type="entry name" value="AAA_16"/>
</dbReference>
<dbReference type="PANTHER" id="PTHR16305:SF35">
    <property type="entry name" value="TRANSCRIPTIONAL ACTIVATOR DOMAIN"/>
    <property type="match status" value="1"/>
</dbReference>
<dbReference type="PROSITE" id="PS50043">
    <property type="entry name" value="HTH_LUXR_2"/>
    <property type="match status" value="1"/>
</dbReference>
<dbReference type="GO" id="GO:0005524">
    <property type="term" value="F:ATP binding"/>
    <property type="evidence" value="ECO:0007669"/>
    <property type="project" value="UniProtKB-KW"/>
</dbReference>
<name>A0A1I0L666_9ACTN</name>
<dbReference type="InterPro" id="IPR000792">
    <property type="entry name" value="Tscrpt_reg_LuxR_C"/>
</dbReference>
<dbReference type="GO" id="GO:0005737">
    <property type="term" value="C:cytoplasm"/>
    <property type="evidence" value="ECO:0007669"/>
    <property type="project" value="TreeGrafter"/>
</dbReference>
<dbReference type="Pfam" id="PF00196">
    <property type="entry name" value="GerE"/>
    <property type="match status" value="1"/>
</dbReference>
<evidence type="ECO:0000256" key="2">
    <source>
        <dbReference type="ARBA" id="ARBA00022840"/>
    </source>
</evidence>
<dbReference type="SUPFAM" id="SSF52540">
    <property type="entry name" value="P-loop containing nucleoside triphosphate hydrolases"/>
    <property type="match status" value="1"/>
</dbReference>
<keyword evidence="5" id="KW-1185">Reference proteome</keyword>
<keyword evidence="2" id="KW-0067">ATP-binding</keyword>
<dbReference type="Proteomes" id="UP000199361">
    <property type="component" value="Unassembled WGS sequence"/>
</dbReference>
<dbReference type="AlphaFoldDB" id="A0A1I0L666"/>
<dbReference type="GO" id="GO:0004016">
    <property type="term" value="F:adenylate cyclase activity"/>
    <property type="evidence" value="ECO:0007669"/>
    <property type="project" value="TreeGrafter"/>
</dbReference>
<dbReference type="CDD" id="cd06170">
    <property type="entry name" value="LuxR_C_like"/>
    <property type="match status" value="1"/>
</dbReference>
<protein>
    <submittedName>
        <fullName evidence="4">AAA ATPase domain-containing protein</fullName>
    </submittedName>
</protein>
<reference evidence="4 5" key="1">
    <citation type="submission" date="2016-10" db="EMBL/GenBank/DDBJ databases">
        <authorList>
            <person name="de Groot N.N."/>
        </authorList>
    </citation>
    <scope>NUCLEOTIDE SEQUENCE [LARGE SCALE GENOMIC DNA]</scope>
    <source>
        <strain evidence="4 5">CGMCC 4.5598</strain>
    </source>
</reference>
<dbReference type="EMBL" id="FOHX01000012">
    <property type="protein sequence ID" value="SEU35055.1"/>
    <property type="molecule type" value="Genomic_DNA"/>
</dbReference>
<evidence type="ECO:0000259" key="3">
    <source>
        <dbReference type="PROSITE" id="PS50043"/>
    </source>
</evidence>
<accession>A0A1I0L666</accession>
<dbReference type="PANTHER" id="PTHR16305">
    <property type="entry name" value="TESTICULAR SOLUBLE ADENYLYL CYCLASE"/>
    <property type="match status" value="1"/>
</dbReference>
<dbReference type="GO" id="GO:0006355">
    <property type="term" value="P:regulation of DNA-templated transcription"/>
    <property type="evidence" value="ECO:0007669"/>
    <property type="project" value="InterPro"/>
</dbReference>
<evidence type="ECO:0000313" key="4">
    <source>
        <dbReference type="EMBL" id="SEU35055.1"/>
    </source>
</evidence>